<reference evidence="7 8" key="1">
    <citation type="submission" date="2019-08" db="EMBL/GenBank/DDBJ databases">
        <authorList>
            <person name="Vazquez-Campos X."/>
        </authorList>
    </citation>
    <scope>NUCLEOTIDE SEQUENCE [LARGE SCALE GENOMIC DNA]</scope>
    <source>
        <strain evidence="7">LFW-283_2</strain>
    </source>
</reference>
<dbReference type="Pfam" id="PF04011">
    <property type="entry name" value="LemA"/>
    <property type="match status" value="1"/>
</dbReference>
<sequence>MEYFSEKHLIIIPLGVYCPAINLKSLILAFIMGELMAFELILAAVCLVGLVIFVLLYVVMIYNRLISLRNRVDNAWAQIDVQLKRRYDLIPNLIETVKGYMKHERGTLETITKYRAQLVTGTAEEKVKANNMLTQALKSVFAVAENYPKLEASENFKMLQEELAGTENKIAYIRTAYNDSVLEYTNSIQMFPSNLIAGILGFQKKPYLEVPEEEKKNVKVQF</sequence>
<dbReference type="PANTHER" id="PTHR34478">
    <property type="entry name" value="PROTEIN LEMA"/>
    <property type="match status" value="1"/>
</dbReference>
<proteinExistence type="inferred from homology"/>
<evidence type="ECO:0000256" key="5">
    <source>
        <dbReference type="ARBA" id="ARBA00023136"/>
    </source>
</evidence>
<comment type="subcellular location">
    <subcellularLocation>
        <location evidence="1">Membrane</location>
        <topology evidence="1">Single-pass membrane protein</topology>
    </subcellularLocation>
</comment>
<comment type="caution">
    <text evidence="7">The sequence shown here is derived from an EMBL/GenBank/DDBJ whole genome shotgun (WGS) entry which is preliminary data.</text>
</comment>
<keyword evidence="3 6" id="KW-0812">Transmembrane</keyword>
<evidence type="ECO:0000313" key="7">
    <source>
        <dbReference type="EMBL" id="VVC04518.1"/>
    </source>
</evidence>
<evidence type="ECO:0000256" key="4">
    <source>
        <dbReference type="ARBA" id="ARBA00022989"/>
    </source>
</evidence>
<dbReference type="SUPFAM" id="SSF140478">
    <property type="entry name" value="LemA-like"/>
    <property type="match status" value="1"/>
</dbReference>
<dbReference type="InterPro" id="IPR007156">
    <property type="entry name" value="MamQ_LemA"/>
</dbReference>
<dbReference type="GO" id="GO:0016020">
    <property type="term" value="C:membrane"/>
    <property type="evidence" value="ECO:0007669"/>
    <property type="project" value="UniProtKB-SubCell"/>
</dbReference>
<evidence type="ECO:0000256" key="6">
    <source>
        <dbReference type="SAM" id="Phobius"/>
    </source>
</evidence>
<evidence type="ECO:0000256" key="3">
    <source>
        <dbReference type="ARBA" id="ARBA00022692"/>
    </source>
</evidence>
<evidence type="ECO:0000256" key="1">
    <source>
        <dbReference type="ARBA" id="ARBA00004167"/>
    </source>
</evidence>
<keyword evidence="5 6" id="KW-0472">Membrane</keyword>
<gene>
    <name evidence="7" type="ORF">LFW2832_01007</name>
</gene>
<dbReference type="AlphaFoldDB" id="A0A5E4LTW0"/>
<dbReference type="Proteomes" id="UP000789941">
    <property type="component" value="Unassembled WGS sequence"/>
</dbReference>
<name>A0A5E4LTW0_9ARCH</name>
<feature type="transmembrane region" description="Helical" evidence="6">
    <location>
        <begin position="9"/>
        <end position="31"/>
    </location>
</feature>
<dbReference type="Gene3D" id="1.20.1440.20">
    <property type="entry name" value="LemA-like domain"/>
    <property type="match status" value="1"/>
</dbReference>
<dbReference type="PANTHER" id="PTHR34478:SF2">
    <property type="entry name" value="MEMBRANE PROTEIN"/>
    <property type="match status" value="1"/>
</dbReference>
<dbReference type="EMBL" id="CABMJJ010000009">
    <property type="protein sequence ID" value="VVC04518.1"/>
    <property type="molecule type" value="Genomic_DNA"/>
</dbReference>
<accession>A0A5E4LTW0</accession>
<protein>
    <submittedName>
        <fullName evidence="7">LemA family protein</fullName>
    </submittedName>
</protein>
<evidence type="ECO:0000256" key="2">
    <source>
        <dbReference type="ARBA" id="ARBA00008854"/>
    </source>
</evidence>
<feature type="transmembrane region" description="Helical" evidence="6">
    <location>
        <begin position="37"/>
        <end position="62"/>
    </location>
</feature>
<organism evidence="7 8">
    <name type="scientific">Candidatus Bilamarchaeum dharawalense</name>
    <dbReference type="NCBI Taxonomy" id="2885759"/>
    <lineage>
        <taxon>Archaea</taxon>
        <taxon>Candidatus Micrarchaeota</taxon>
        <taxon>Candidatus Micrarchaeia</taxon>
        <taxon>Candidatus Anstonellales</taxon>
        <taxon>Candidatus Bilamarchaeaceae</taxon>
        <taxon>Candidatus Bilamarchaeum</taxon>
    </lineage>
</organism>
<comment type="similarity">
    <text evidence="2">Belongs to the LemA family.</text>
</comment>
<dbReference type="InterPro" id="IPR023353">
    <property type="entry name" value="LemA-like_dom_sf"/>
</dbReference>
<evidence type="ECO:0000313" key="8">
    <source>
        <dbReference type="Proteomes" id="UP000789941"/>
    </source>
</evidence>
<keyword evidence="4 6" id="KW-1133">Transmembrane helix</keyword>